<dbReference type="SMART" id="SM00091">
    <property type="entry name" value="PAS"/>
    <property type="match status" value="1"/>
</dbReference>
<sequence>MYPEESDWAAYELLPCGVAWTDEKQKVTYVNKLLRELLGYTSEELVGERYFYELLSVGGKLYFEAHFAPALALEGELRETNFEMVGKTGARHPVIVNVSRLLSAGGGYIYVAFPSRERQEYERELKRARLQAETADKTKSTFISTMSHEIRTPLHAILEAGNFLFKDDPRPDQLEFIQVLRSAGNSLLNIVNDILDVSKLEAGMTTLDERPMYGDQLVKQVVDTYRPTCKEKGVVLRSVLPIGNVPLLLADGGKLTQVLNNLVSNAVKFTSEGEIVISLTHEEDEDGLHNLSFRVRDTGMGIAEDQMKYIFEPFVQASEKTQADFGGTGLGLAICKRILEAYGADLKINSKPGEGTEFYFTITLKAASAEELPIDQRPGLPAEGLPPLNHIRVLNVDDVRSNLLINARYFSEWKLLYDQATSGKEALKLLETNTYDVVLLDLKMPGMDGYELARRIRSHPDAPIKDLPLIALSASASQEVTAQMLEAGINGLVIKPFEPGYLHHIIKRFGEQEGEGNPEQQTGQPATETRAVDFSRVQEIFEGDEEEYLAFLRIIKDDVAEAKDILGACKFSFSQKEFGDLKHNLISTMRVFLLDELAKAFDEGKTALETDNQSQFLVVIDQLLVGFDVFEGELLRALEAK</sequence>
<dbReference type="GO" id="GO:0000155">
    <property type="term" value="F:phosphorelay sensor kinase activity"/>
    <property type="evidence" value="ECO:0007669"/>
    <property type="project" value="InterPro"/>
</dbReference>
<dbReference type="CDD" id="cd16922">
    <property type="entry name" value="HATPase_EvgS-ArcB-TorS-like"/>
    <property type="match status" value="1"/>
</dbReference>
<dbReference type="CDD" id="cd00082">
    <property type="entry name" value="HisKA"/>
    <property type="match status" value="1"/>
</dbReference>
<dbReference type="PROSITE" id="PS50112">
    <property type="entry name" value="PAS"/>
    <property type="match status" value="1"/>
</dbReference>
<gene>
    <name evidence="10" type="ORF">FUA23_09515</name>
</gene>
<evidence type="ECO:0000259" key="8">
    <source>
        <dbReference type="PROSITE" id="PS50110"/>
    </source>
</evidence>
<evidence type="ECO:0000259" key="7">
    <source>
        <dbReference type="PROSITE" id="PS50109"/>
    </source>
</evidence>
<dbReference type="Pfam" id="PF13426">
    <property type="entry name" value="PAS_9"/>
    <property type="match status" value="1"/>
</dbReference>
<comment type="caution">
    <text evidence="10">The sequence shown here is derived from an EMBL/GenBank/DDBJ whole genome shotgun (WGS) entry which is preliminary data.</text>
</comment>
<evidence type="ECO:0000313" key="11">
    <source>
        <dbReference type="Proteomes" id="UP000321907"/>
    </source>
</evidence>
<dbReference type="FunFam" id="3.30.565.10:FF:000010">
    <property type="entry name" value="Sensor histidine kinase RcsC"/>
    <property type="match status" value="1"/>
</dbReference>
<name>A0A5C7FPM9_9BACT</name>
<dbReference type="InterPro" id="IPR004358">
    <property type="entry name" value="Sig_transdc_His_kin-like_C"/>
</dbReference>
<organism evidence="10 11">
    <name type="scientific">Neolewinella aurantiaca</name>
    <dbReference type="NCBI Taxonomy" id="2602767"/>
    <lineage>
        <taxon>Bacteria</taxon>
        <taxon>Pseudomonadati</taxon>
        <taxon>Bacteroidota</taxon>
        <taxon>Saprospiria</taxon>
        <taxon>Saprospirales</taxon>
        <taxon>Lewinellaceae</taxon>
        <taxon>Neolewinella</taxon>
    </lineage>
</organism>
<dbReference type="AlphaFoldDB" id="A0A5C7FPM9"/>
<dbReference type="PROSITE" id="PS50109">
    <property type="entry name" value="HIS_KIN"/>
    <property type="match status" value="1"/>
</dbReference>
<dbReference type="InterPro" id="IPR000014">
    <property type="entry name" value="PAS"/>
</dbReference>
<keyword evidence="3 6" id="KW-0597">Phosphoprotein</keyword>
<dbReference type="InterPro" id="IPR005467">
    <property type="entry name" value="His_kinase_dom"/>
</dbReference>
<protein>
    <recommendedName>
        <fullName evidence="2">histidine kinase</fullName>
        <ecNumber evidence="2">2.7.13.3</ecNumber>
    </recommendedName>
</protein>
<dbReference type="PANTHER" id="PTHR43047">
    <property type="entry name" value="TWO-COMPONENT HISTIDINE PROTEIN KINASE"/>
    <property type="match status" value="1"/>
</dbReference>
<dbReference type="SUPFAM" id="SSF55785">
    <property type="entry name" value="PYP-like sensor domain (PAS domain)"/>
    <property type="match status" value="1"/>
</dbReference>
<dbReference type="Pfam" id="PF00072">
    <property type="entry name" value="Response_reg"/>
    <property type="match status" value="1"/>
</dbReference>
<dbReference type="InterPro" id="IPR003661">
    <property type="entry name" value="HisK_dim/P_dom"/>
</dbReference>
<dbReference type="Gene3D" id="3.30.565.10">
    <property type="entry name" value="Histidine kinase-like ATPase, C-terminal domain"/>
    <property type="match status" value="1"/>
</dbReference>
<dbReference type="InterPro" id="IPR003594">
    <property type="entry name" value="HATPase_dom"/>
</dbReference>
<keyword evidence="11" id="KW-1185">Reference proteome</keyword>
<feature type="domain" description="PAS" evidence="9">
    <location>
        <begin position="22"/>
        <end position="55"/>
    </location>
</feature>
<evidence type="ECO:0000256" key="6">
    <source>
        <dbReference type="PROSITE-ProRule" id="PRU00169"/>
    </source>
</evidence>
<dbReference type="Gene3D" id="3.40.50.2300">
    <property type="match status" value="1"/>
</dbReference>
<dbReference type="Proteomes" id="UP000321907">
    <property type="component" value="Unassembled WGS sequence"/>
</dbReference>
<evidence type="ECO:0000256" key="4">
    <source>
        <dbReference type="ARBA" id="ARBA00022679"/>
    </source>
</evidence>
<dbReference type="InterPro" id="IPR001789">
    <property type="entry name" value="Sig_transdc_resp-reg_receiver"/>
</dbReference>
<dbReference type="SUPFAM" id="SSF55874">
    <property type="entry name" value="ATPase domain of HSP90 chaperone/DNA topoisomerase II/histidine kinase"/>
    <property type="match status" value="1"/>
</dbReference>
<dbReference type="InterPro" id="IPR036097">
    <property type="entry name" value="HisK_dim/P_sf"/>
</dbReference>
<dbReference type="Pfam" id="PF02518">
    <property type="entry name" value="HATPase_c"/>
    <property type="match status" value="1"/>
</dbReference>
<dbReference type="InterPro" id="IPR036890">
    <property type="entry name" value="HATPase_C_sf"/>
</dbReference>
<evidence type="ECO:0000256" key="1">
    <source>
        <dbReference type="ARBA" id="ARBA00000085"/>
    </source>
</evidence>
<evidence type="ECO:0000256" key="3">
    <source>
        <dbReference type="ARBA" id="ARBA00022553"/>
    </source>
</evidence>
<dbReference type="InterPro" id="IPR011006">
    <property type="entry name" value="CheY-like_superfamily"/>
</dbReference>
<dbReference type="CDD" id="cd00130">
    <property type="entry name" value="PAS"/>
    <property type="match status" value="1"/>
</dbReference>
<dbReference type="SMART" id="SM00387">
    <property type="entry name" value="HATPase_c"/>
    <property type="match status" value="1"/>
</dbReference>
<dbReference type="EMBL" id="VOXD01000012">
    <property type="protein sequence ID" value="TXF89678.1"/>
    <property type="molecule type" value="Genomic_DNA"/>
</dbReference>
<accession>A0A5C7FPM9</accession>
<dbReference type="Pfam" id="PF00512">
    <property type="entry name" value="HisKA"/>
    <property type="match status" value="1"/>
</dbReference>
<evidence type="ECO:0000256" key="2">
    <source>
        <dbReference type="ARBA" id="ARBA00012438"/>
    </source>
</evidence>
<dbReference type="OrthoDB" id="9811889at2"/>
<dbReference type="Gene3D" id="1.10.287.130">
    <property type="match status" value="1"/>
</dbReference>
<feature type="domain" description="Response regulatory" evidence="8">
    <location>
        <begin position="392"/>
        <end position="510"/>
    </location>
</feature>
<dbReference type="PRINTS" id="PR00344">
    <property type="entry name" value="BCTRLSENSOR"/>
</dbReference>
<dbReference type="NCBIfam" id="TIGR00229">
    <property type="entry name" value="sensory_box"/>
    <property type="match status" value="1"/>
</dbReference>
<evidence type="ECO:0000313" key="10">
    <source>
        <dbReference type="EMBL" id="TXF89678.1"/>
    </source>
</evidence>
<comment type="catalytic activity">
    <reaction evidence="1">
        <text>ATP + protein L-histidine = ADP + protein N-phospho-L-histidine.</text>
        <dbReference type="EC" id="2.7.13.3"/>
    </reaction>
</comment>
<dbReference type="SMART" id="SM00388">
    <property type="entry name" value="HisKA"/>
    <property type="match status" value="1"/>
</dbReference>
<dbReference type="SMART" id="SM00448">
    <property type="entry name" value="REC"/>
    <property type="match status" value="1"/>
</dbReference>
<feature type="modified residue" description="4-aspartylphosphate" evidence="6">
    <location>
        <position position="441"/>
    </location>
</feature>
<keyword evidence="4" id="KW-0808">Transferase</keyword>
<dbReference type="SUPFAM" id="SSF47384">
    <property type="entry name" value="Homodimeric domain of signal transducing histidine kinase"/>
    <property type="match status" value="1"/>
</dbReference>
<dbReference type="InterPro" id="IPR035965">
    <property type="entry name" value="PAS-like_dom_sf"/>
</dbReference>
<dbReference type="PROSITE" id="PS50110">
    <property type="entry name" value="RESPONSE_REGULATORY"/>
    <property type="match status" value="1"/>
</dbReference>
<evidence type="ECO:0000259" key="9">
    <source>
        <dbReference type="PROSITE" id="PS50112"/>
    </source>
</evidence>
<dbReference type="CDD" id="cd17546">
    <property type="entry name" value="REC_hyHK_CKI1_RcsC-like"/>
    <property type="match status" value="1"/>
</dbReference>
<keyword evidence="5" id="KW-0418">Kinase</keyword>
<dbReference type="RefSeq" id="WP_147930508.1">
    <property type="nucleotide sequence ID" value="NZ_VOXD01000012.1"/>
</dbReference>
<dbReference type="Gene3D" id="3.30.450.20">
    <property type="entry name" value="PAS domain"/>
    <property type="match status" value="1"/>
</dbReference>
<dbReference type="EC" id="2.7.13.3" evidence="2"/>
<reference evidence="10 11" key="1">
    <citation type="submission" date="2019-08" db="EMBL/GenBank/DDBJ databases">
        <title>Lewinella sp. strain SSH13 Genome sequencing and assembly.</title>
        <authorList>
            <person name="Kim I."/>
        </authorList>
    </citation>
    <scope>NUCLEOTIDE SEQUENCE [LARGE SCALE GENOMIC DNA]</scope>
    <source>
        <strain evidence="10 11">SSH13</strain>
    </source>
</reference>
<proteinExistence type="predicted"/>
<evidence type="ECO:0000256" key="5">
    <source>
        <dbReference type="ARBA" id="ARBA00022777"/>
    </source>
</evidence>
<dbReference type="SUPFAM" id="SSF52172">
    <property type="entry name" value="CheY-like"/>
    <property type="match status" value="1"/>
</dbReference>
<feature type="domain" description="Histidine kinase" evidence="7">
    <location>
        <begin position="145"/>
        <end position="366"/>
    </location>
</feature>